<dbReference type="RefSeq" id="WP_263387908.1">
    <property type="nucleotide sequence ID" value="NZ_JAOVQN010000007.1"/>
</dbReference>
<evidence type="ECO:0000256" key="3">
    <source>
        <dbReference type="ARBA" id="ARBA00008636"/>
    </source>
</evidence>
<evidence type="ECO:0000256" key="11">
    <source>
        <dbReference type="RuleBase" id="RU366059"/>
    </source>
</evidence>
<dbReference type="Pfam" id="PF03315">
    <property type="entry name" value="SDH_beta"/>
    <property type="match status" value="1"/>
</dbReference>
<evidence type="ECO:0000256" key="2">
    <source>
        <dbReference type="ARBA" id="ARBA00004742"/>
    </source>
</evidence>
<keyword evidence="8 11" id="KW-0411">Iron-sulfur</keyword>
<comment type="caution">
    <text evidence="14">The sequence shown here is derived from an EMBL/GenBank/DDBJ whole genome shotgun (WGS) entry which is preliminary data.</text>
</comment>
<dbReference type="SUPFAM" id="SSF143548">
    <property type="entry name" value="Serine metabolism enzymes domain"/>
    <property type="match status" value="1"/>
</dbReference>
<feature type="domain" description="Serine dehydratase beta chain" evidence="13">
    <location>
        <begin position="4"/>
        <end position="156"/>
    </location>
</feature>
<evidence type="ECO:0000313" key="15">
    <source>
        <dbReference type="Proteomes" id="UP001321014"/>
    </source>
</evidence>
<comment type="pathway">
    <text evidence="2">Carbohydrate biosynthesis; gluconeogenesis.</text>
</comment>
<proteinExistence type="inferred from homology"/>
<dbReference type="PANTHER" id="PTHR30182">
    <property type="entry name" value="L-SERINE DEHYDRATASE"/>
    <property type="match status" value="1"/>
</dbReference>
<keyword evidence="15" id="KW-1185">Reference proteome</keyword>
<comment type="similarity">
    <text evidence="3 11">Belongs to the iron-sulfur dependent L-serine dehydratase family.</text>
</comment>
<dbReference type="InterPro" id="IPR005130">
    <property type="entry name" value="Ser_deHydtase-like_asu"/>
</dbReference>
<comment type="catalytic activity">
    <reaction evidence="10 11">
        <text>L-serine = pyruvate + NH4(+)</text>
        <dbReference type="Rhea" id="RHEA:19169"/>
        <dbReference type="ChEBI" id="CHEBI:15361"/>
        <dbReference type="ChEBI" id="CHEBI:28938"/>
        <dbReference type="ChEBI" id="CHEBI:33384"/>
        <dbReference type="EC" id="4.3.1.17"/>
    </reaction>
</comment>
<evidence type="ECO:0000256" key="10">
    <source>
        <dbReference type="ARBA" id="ARBA00049406"/>
    </source>
</evidence>
<name>A0ABT2WPH2_9RHOB</name>
<feature type="domain" description="Serine dehydratase-like alpha subunit" evidence="12">
    <location>
        <begin position="187"/>
        <end position="451"/>
    </location>
</feature>
<evidence type="ECO:0000259" key="13">
    <source>
        <dbReference type="Pfam" id="PF03315"/>
    </source>
</evidence>
<evidence type="ECO:0000259" key="12">
    <source>
        <dbReference type="Pfam" id="PF03313"/>
    </source>
</evidence>
<keyword evidence="6 11" id="KW-0479">Metal-binding</keyword>
<evidence type="ECO:0000256" key="5">
    <source>
        <dbReference type="ARBA" id="ARBA00022485"/>
    </source>
</evidence>
<dbReference type="InterPro" id="IPR051318">
    <property type="entry name" value="Fe-S_L-Ser"/>
</dbReference>
<evidence type="ECO:0000313" key="14">
    <source>
        <dbReference type="EMBL" id="MCU9837799.1"/>
    </source>
</evidence>
<dbReference type="InterPro" id="IPR005131">
    <property type="entry name" value="Ser_deHydtase_bsu"/>
</dbReference>
<evidence type="ECO:0000256" key="7">
    <source>
        <dbReference type="ARBA" id="ARBA00023004"/>
    </source>
</evidence>
<dbReference type="NCBIfam" id="TIGR00720">
    <property type="entry name" value="sda_mono"/>
    <property type="match status" value="1"/>
</dbReference>
<reference evidence="14 15" key="1">
    <citation type="submission" date="2022-10" db="EMBL/GenBank/DDBJ databases">
        <title>Ruegeria sp. nov., isolated from ocean surface water.</title>
        <authorList>
            <person name="He W."/>
            <person name="Wang L."/>
            <person name="Zhang D.-F."/>
        </authorList>
    </citation>
    <scope>NUCLEOTIDE SEQUENCE [LARGE SCALE GENOMIC DNA]</scope>
    <source>
        <strain evidence="14 15">WL0004</strain>
    </source>
</reference>
<evidence type="ECO:0000256" key="1">
    <source>
        <dbReference type="ARBA" id="ARBA00001966"/>
    </source>
</evidence>
<keyword evidence="7 11" id="KW-0408">Iron</keyword>
<organism evidence="14 15">
    <name type="scientific">Ruegeria marisflavi</name>
    <dbReference type="NCBI Taxonomy" id="2984152"/>
    <lineage>
        <taxon>Bacteria</taxon>
        <taxon>Pseudomonadati</taxon>
        <taxon>Pseudomonadota</taxon>
        <taxon>Alphaproteobacteria</taxon>
        <taxon>Rhodobacterales</taxon>
        <taxon>Roseobacteraceae</taxon>
        <taxon>Ruegeria</taxon>
    </lineage>
</organism>
<evidence type="ECO:0000256" key="8">
    <source>
        <dbReference type="ARBA" id="ARBA00023014"/>
    </source>
</evidence>
<dbReference type="Proteomes" id="UP001321014">
    <property type="component" value="Unassembled WGS sequence"/>
</dbReference>
<dbReference type="PANTHER" id="PTHR30182:SF1">
    <property type="entry name" value="L-SERINE DEHYDRATASE 1"/>
    <property type="match status" value="1"/>
</dbReference>
<keyword evidence="5 11" id="KW-0004">4Fe-4S</keyword>
<accession>A0ABT2WPH2</accession>
<keyword evidence="9 11" id="KW-0456">Lyase</keyword>
<dbReference type="InterPro" id="IPR004644">
    <property type="entry name" value="Fe-S_L-Ser_mono"/>
</dbReference>
<dbReference type="GO" id="GO:0003941">
    <property type="term" value="F:L-serine ammonia-lyase activity"/>
    <property type="evidence" value="ECO:0007669"/>
    <property type="project" value="UniProtKB-EC"/>
</dbReference>
<gene>
    <name evidence="14" type="ORF">OEZ49_08475</name>
</gene>
<evidence type="ECO:0000256" key="6">
    <source>
        <dbReference type="ARBA" id="ARBA00022723"/>
    </source>
</evidence>
<dbReference type="InterPro" id="IPR029009">
    <property type="entry name" value="ASB_dom_sf"/>
</dbReference>
<protein>
    <recommendedName>
        <fullName evidence="11">L-serine dehydratase</fullName>
        <ecNumber evidence="11">4.3.1.17</ecNumber>
    </recommendedName>
</protein>
<comment type="cofactor">
    <cofactor evidence="1 11">
        <name>[4Fe-4S] cluster</name>
        <dbReference type="ChEBI" id="CHEBI:49883"/>
    </cofactor>
</comment>
<keyword evidence="4 11" id="KW-0312">Gluconeogenesis</keyword>
<evidence type="ECO:0000256" key="9">
    <source>
        <dbReference type="ARBA" id="ARBA00023239"/>
    </source>
</evidence>
<dbReference type="EMBL" id="JAOVQN010000007">
    <property type="protein sequence ID" value="MCU9837799.1"/>
    <property type="molecule type" value="Genomic_DNA"/>
</dbReference>
<dbReference type="Pfam" id="PF03313">
    <property type="entry name" value="SDH_alpha"/>
    <property type="match status" value="1"/>
</dbReference>
<dbReference type="EC" id="4.3.1.17" evidence="11"/>
<evidence type="ECO:0000256" key="4">
    <source>
        <dbReference type="ARBA" id="ARBA00022432"/>
    </source>
</evidence>
<dbReference type="Gene3D" id="3.30.1330.90">
    <property type="entry name" value="D-3-phosphoglycerate dehydrogenase, domain 3"/>
    <property type="match status" value="1"/>
</dbReference>
<sequence length="457" mass="47691">MFLSVFDMFKVGIGPSSSHTMGPMVAAARFLDMMRASPFAFHGVKGSLHGSLAFTGVGHATDRATILGLAGFVPDSYDNDKAEAALTAIHATHTVTPEGLPVLAFDPRRDLIFDYDHALPGHANGMILMATDAQGDVILRQVFYSVGGGFVLTEEELAQGKDSNDGPPVPYPFKSAAEMLEMAAASGKSIAQMKRANEIARGCEVSFAKGTARLWEVMNNCIERGLATDGILPGGLNVRRRAKGIHDALVAERGMNLNAPHTINDWMSVYAMAVNEENAAGGQVVTAPTNGAAGTLPAVLRYYLDHVPGAAPSHVEDFLLTAAAIGGLVKYNASISGAEAGCQAEVGSAAAMAAAGLCAVMGGTPEQVENAAEIALEHHLGMTCDPVKGLVQVPCIERNGLAAIKAVSAASLALRGDGKHFVPLDAVIETMRQTGADMHEKYKETSLGGLAVNVPNC</sequence>